<evidence type="ECO:0000256" key="2">
    <source>
        <dbReference type="ARBA" id="ARBA00005698"/>
    </source>
</evidence>
<gene>
    <name evidence="17" type="primary">nad6</name>
</gene>
<feature type="transmembrane region" description="Helical" evidence="16">
    <location>
        <begin position="85"/>
        <end position="103"/>
    </location>
</feature>
<keyword evidence="9" id="KW-0249">Electron transport</keyword>
<evidence type="ECO:0000256" key="3">
    <source>
        <dbReference type="ARBA" id="ARBA00012944"/>
    </source>
</evidence>
<feature type="transmembrane region" description="Helical" evidence="16">
    <location>
        <begin position="144"/>
        <end position="165"/>
    </location>
</feature>
<dbReference type="GO" id="GO:0008137">
    <property type="term" value="F:NADH dehydrogenase (ubiquinone) activity"/>
    <property type="evidence" value="ECO:0007669"/>
    <property type="project" value="UniProtKB-EC"/>
</dbReference>
<keyword evidence="12 17" id="KW-0496">Mitochondrion</keyword>
<name>B9ZSM2_ASPNI</name>
<geneLocation type="mitochondrion" evidence="17"/>
<dbReference type="EMBL" id="AM493668">
    <property type="protein sequence ID" value="CAM35453.1"/>
    <property type="molecule type" value="Genomic_DNA"/>
</dbReference>
<evidence type="ECO:0000256" key="11">
    <source>
        <dbReference type="ARBA" id="ARBA00023027"/>
    </source>
</evidence>
<evidence type="ECO:0000256" key="12">
    <source>
        <dbReference type="ARBA" id="ARBA00023128"/>
    </source>
</evidence>
<keyword evidence="11" id="KW-0520">NAD</keyword>
<comment type="similarity">
    <text evidence="2">Belongs to the complex I subunit 6 family.</text>
</comment>
<evidence type="ECO:0000256" key="5">
    <source>
        <dbReference type="ARBA" id="ARBA00022448"/>
    </source>
</evidence>
<evidence type="ECO:0000256" key="10">
    <source>
        <dbReference type="ARBA" id="ARBA00022989"/>
    </source>
</evidence>
<evidence type="ECO:0000256" key="1">
    <source>
        <dbReference type="ARBA" id="ARBA00004225"/>
    </source>
</evidence>
<evidence type="ECO:0000313" key="17">
    <source>
        <dbReference type="EMBL" id="CAM35453.1"/>
    </source>
</evidence>
<proteinExistence type="inferred from homology"/>
<evidence type="ECO:0000256" key="15">
    <source>
        <dbReference type="ARBA" id="ARBA00049551"/>
    </source>
</evidence>
<comment type="catalytic activity">
    <reaction evidence="15">
        <text>a ubiquinone + NADH + 5 H(+)(in) = a ubiquinol + NAD(+) + 4 H(+)(out)</text>
        <dbReference type="Rhea" id="RHEA:29091"/>
        <dbReference type="Rhea" id="RHEA-COMP:9565"/>
        <dbReference type="Rhea" id="RHEA-COMP:9566"/>
        <dbReference type="ChEBI" id="CHEBI:15378"/>
        <dbReference type="ChEBI" id="CHEBI:16389"/>
        <dbReference type="ChEBI" id="CHEBI:17976"/>
        <dbReference type="ChEBI" id="CHEBI:57540"/>
        <dbReference type="ChEBI" id="CHEBI:57945"/>
        <dbReference type="EC" id="7.1.1.2"/>
    </reaction>
</comment>
<keyword evidence="7 16" id="KW-0812">Transmembrane</keyword>
<dbReference type="InterPro" id="IPR050269">
    <property type="entry name" value="ComplexI_Subunit6"/>
</dbReference>
<evidence type="ECO:0000256" key="4">
    <source>
        <dbReference type="ARBA" id="ARBA00021095"/>
    </source>
</evidence>
<keyword evidence="13 16" id="KW-0472">Membrane</keyword>
<feature type="transmembrane region" description="Helical" evidence="16">
    <location>
        <begin position="53"/>
        <end position="73"/>
    </location>
</feature>
<keyword evidence="10 16" id="KW-1133">Transmembrane helix</keyword>
<evidence type="ECO:0000256" key="7">
    <source>
        <dbReference type="ARBA" id="ARBA00022692"/>
    </source>
</evidence>
<sequence>MCIYFLMIMLSFSMSIIFMFLNHPISMGLILLIQTILICLITGMFSYSYWFSYILFLIMLGGMLVLFLYMTSLASNEMFNFSKNIMIMLMMMIMMMIFMKLILDYSMINTLFKNSSMIEMFNNLKFYKNENMNSLNKIYNYPNYLITIMIINYLFLTLIAVVKITNINYGPLRQKF</sequence>
<reference evidence="17" key="1">
    <citation type="submission" date="2007-02" db="EMBL/GenBank/DDBJ databases">
        <title>Coleopteran suborder relationships using mitochondrial protein coding sequences.</title>
        <authorList>
            <person name="Pons J."/>
            <person name="Balke M."/>
            <person name="Ribera I."/>
        </authorList>
    </citation>
    <scope>NUCLEOTIDE SEQUENCE</scope>
</reference>
<dbReference type="PANTHER" id="PTHR11435:SF1">
    <property type="entry name" value="NADH-UBIQUINONE OXIDOREDUCTASE CHAIN 6"/>
    <property type="match status" value="1"/>
</dbReference>
<evidence type="ECO:0000256" key="8">
    <source>
        <dbReference type="ARBA" id="ARBA00022967"/>
    </source>
</evidence>
<evidence type="ECO:0000256" key="6">
    <source>
        <dbReference type="ARBA" id="ARBA00022660"/>
    </source>
</evidence>
<protein>
    <recommendedName>
        <fullName evidence="4">NADH-ubiquinone oxidoreductase chain 6</fullName>
        <ecNumber evidence="3">7.1.1.2</ecNumber>
    </recommendedName>
    <alternativeName>
        <fullName evidence="14">NADH dehydrogenase subunit 6</fullName>
    </alternativeName>
</protein>
<evidence type="ECO:0000256" key="14">
    <source>
        <dbReference type="ARBA" id="ARBA00031019"/>
    </source>
</evidence>
<keyword evidence="6" id="KW-0679">Respiratory chain</keyword>
<dbReference type="AlphaFoldDB" id="B9ZSM2"/>
<evidence type="ECO:0000256" key="16">
    <source>
        <dbReference type="SAM" id="Phobius"/>
    </source>
</evidence>
<dbReference type="EC" id="7.1.1.2" evidence="3"/>
<evidence type="ECO:0000256" key="13">
    <source>
        <dbReference type="ARBA" id="ARBA00023136"/>
    </source>
</evidence>
<comment type="subcellular location">
    <subcellularLocation>
        <location evidence="1">Mitochondrion membrane</location>
        <topology evidence="1">Multi-pass membrane protein</topology>
    </subcellularLocation>
</comment>
<keyword evidence="8" id="KW-1278">Translocase</keyword>
<dbReference type="PANTHER" id="PTHR11435">
    <property type="entry name" value="NADH UBIQUINONE OXIDOREDUCTASE SUBUNIT ND6"/>
    <property type="match status" value="1"/>
</dbReference>
<dbReference type="GO" id="GO:0031966">
    <property type="term" value="C:mitochondrial membrane"/>
    <property type="evidence" value="ECO:0007669"/>
    <property type="project" value="UniProtKB-SubCell"/>
</dbReference>
<feature type="transmembrane region" description="Helical" evidence="16">
    <location>
        <begin position="29"/>
        <end position="47"/>
    </location>
</feature>
<keyword evidence="5" id="KW-0813">Transport</keyword>
<accession>B9ZSM2</accession>
<organism evidence="17">
    <name type="scientific">Aspidytes niobe</name>
    <name type="common">Cliff water beetle</name>
    <dbReference type="NCBI Taxonomy" id="183865"/>
    <lineage>
        <taxon>Eukaryota</taxon>
        <taxon>Metazoa</taxon>
        <taxon>Ecdysozoa</taxon>
        <taxon>Arthropoda</taxon>
        <taxon>Hexapoda</taxon>
        <taxon>Insecta</taxon>
        <taxon>Pterygota</taxon>
        <taxon>Neoptera</taxon>
        <taxon>Endopterygota</taxon>
        <taxon>Coleoptera</taxon>
        <taxon>Adephaga</taxon>
        <taxon>Dytiscoidea</taxon>
        <taxon>Aspidytidae</taxon>
        <taxon>Aspidytes</taxon>
    </lineage>
</organism>
<evidence type="ECO:0000256" key="9">
    <source>
        <dbReference type="ARBA" id="ARBA00022982"/>
    </source>
</evidence>
<feature type="transmembrane region" description="Helical" evidence="16">
    <location>
        <begin position="6"/>
        <end position="22"/>
    </location>
</feature>